<dbReference type="SUPFAM" id="SSF53254">
    <property type="entry name" value="Phosphoglycerate mutase-like"/>
    <property type="match status" value="1"/>
</dbReference>
<proteinExistence type="predicted"/>
<protein>
    <submittedName>
        <fullName evidence="1">Broad specificity phosphatase PhoE</fullName>
    </submittedName>
</protein>
<keyword evidence="2" id="KW-1185">Reference proteome</keyword>
<accession>A0A1I1NJ43</accession>
<dbReference type="Gene3D" id="3.40.50.1240">
    <property type="entry name" value="Phosphoglycerate mutase-like"/>
    <property type="match status" value="1"/>
</dbReference>
<reference evidence="1 2" key="1">
    <citation type="submission" date="2016-10" db="EMBL/GenBank/DDBJ databases">
        <authorList>
            <person name="de Groot N.N."/>
        </authorList>
    </citation>
    <scope>NUCLEOTIDE SEQUENCE [LARGE SCALE GENOMIC DNA]</scope>
    <source>
        <strain evidence="1 2">DSM 29619</strain>
    </source>
</reference>
<organism evidence="1 2">
    <name type="scientific">Pseudooceanicola nitratireducens</name>
    <dbReference type="NCBI Taxonomy" id="517719"/>
    <lineage>
        <taxon>Bacteria</taxon>
        <taxon>Pseudomonadati</taxon>
        <taxon>Pseudomonadota</taxon>
        <taxon>Alphaproteobacteria</taxon>
        <taxon>Rhodobacterales</taxon>
        <taxon>Paracoccaceae</taxon>
        <taxon>Pseudooceanicola</taxon>
    </lineage>
</organism>
<dbReference type="STRING" id="517719.SAMN05421762_2873"/>
<dbReference type="AlphaFoldDB" id="A0A1I1NJ43"/>
<dbReference type="InterPro" id="IPR013078">
    <property type="entry name" value="His_Pase_superF_clade-1"/>
</dbReference>
<evidence type="ECO:0000313" key="1">
    <source>
        <dbReference type="EMBL" id="SFC94753.1"/>
    </source>
</evidence>
<dbReference type="Proteomes" id="UP000231644">
    <property type="component" value="Unassembled WGS sequence"/>
</dbReference>
<dbReference type="RefSeq" id="WP_093446676.1">
    <property type="nucleotide sequence ID" value="NZ_FNZG01000001.1"/>
</dbReference>
<evidence type="ECO:0000313" key="2">
    <source>
        <dbReference type="Proteomes" id="UP000231644"/>
    </source>
</evidence>
<dbReference type="CDD" id="cd07040">
    <property type="entry name" value="HP"/>
    <property type="match status" value="1"/>
</dbReference>
<dbReference type="InterPro" id="IPR029033">
    <property type="entry name" value="His_PPase_superfam"/>
</dbReference>
<dbReference type="EMBL" id="FOLX01000001">
    <property type="protein sequence ID" value="SFC94753.1"/>
    <property type="molecule type" value="Genomic_DNA"/>
</dbReference>
<sequence length="198" mass="21408">MPRIARYLTHPEVQIDSLIDIRHWSLNAKGRARVAALAASDALRGTRHVISSDEVKATDTARPLAQALGADLWIRPALHENDRSATGFLPPDEFERTADRFFARPDDSVRGWETARAAQARVVGEVHRLLAQIPAADDAGDVLFVGHGGVGTLLYCALAGLPIDRRHDQLAGGGCVFAFDLPDGLPHGPWAPMESLIA</sequence>
<dbReference type="Pfam" id="PF00300">
    <property type="entry name" value="His_Phos_1"/>
    <property type="match status" value="1"/>
</dbReference>
<gene>
    <name evidence="1" type="ORF">SAMN05421762_2873</name>
</gene>
<name>A0A1I1NJ43_9RHOB</name>
<dbReference type="OrthoDB" id="34197at2"/>